<protein>
    <submittedName>
        <fullName evidence="16">Mg2+ transporter protein, CorA family protein</fullName>
    </submittedName>
</protein>
<keyword evidence="10" id="KW-0406">Ion transport</keyword>
<proteinExistence type="inferred from homology"/>
<keyword evidence="3" id="KW-0813">Transport</keyword>
<evidence type="ECO:0000256" key="9">
    <source>
        <dbReference type="ARBA" id="ARBA00022989"/>
    </source>
</evidence>
<evidence type="ECO:0000256" key="14">
    <source>
        <dbReference type="SAM" id="MobiDB-lite"/>
    </source>
</evidence>
<evidence type="ECO:0000256" key="3">
    <source>
        <dbReference type="ARBA" id="ARBA00022448"/>
    </source>
</evidence>
<dbReference type="EMBL" id="CP000527">
    <property type="protein sequence ID" value="ABM27821.1"/>
    <property type="molecule type" value="Genomic_DNA"/>
</dbReference>
<dbReference type="Pfam" id="PF01544">
    <property type="entry name" value="CorA"/>
    <property type="match status" value="1"/>
</dbReference>
<dbReference type="AlphaFoldDB" id="A0A0H3A6B2"/>
<dbReference type="SUPFAM" id="SSF144083">
    <property type="entry name" value="Magnesium transport protein CorA, transmembrane region"/>
    <property type="match status" value="1"/>
</dbReference>
<dbReference type="FunFam" id="1.20.58.340:FF:000004">
    <property type="entry name" value="Magnesium transport protein CorA"/>
    <property type="match status" value="1"/>
</dbReference>
<comment type="function">
    <text evidence="13">Mediates influx of magnesium ions. Alternates between open and closed states. Activated by low cytoplasmic Mg(2+) levels. Inactive when cytoplasmic Mg(2+) levels are high.</text>
</comment>
<evidence type="ECO:0000256" key="15">
    <source>
        <dbReference type="SAM" id="Phobius"/>
    </source>
</evidence>
<reference evidence="17" key="1">
    <citation type="journal article" date="2009" name="Environ. Microbiol.">
        <title>Contribution of mobile genetic elements to Desulfovibrio vulgaris genome plasticity.</title>
        <authorList>
            <person name="Walker C.B."/>
            <person name="Stolyar S."/>
            <person name="Chivian D."/>
            <person name="Pinel N."/>
            <person name="Gabster J.A."/>
            <person name="Dehal P.S."/>
            <person name="He Z."/>
            <person name="Yang Z.K."/>
            <person name="Yen H.C."/>
            <person name="Zhou J."/>
            <person name="Wall J.D."/>
            <person name="Hazen T.C."/>
            <person name="Arkin A.P."/>
            <person name="Stahl D.A."/>
        </authorList>
    </citation>
    <scope>NUCLEOTIDE SEQUENCE [LARGE SCALE GENOMIC DNA]</scope>
    <source>
        <strain evidence="17">DP4</strain>
    </source>
</reference>
<feature type="region of interest" description="Disordered" evidence="14">
    <location>
        <begin position="1"/>
        <end position="23"/>
    </location>
</feature>
<keyword evidence="6 15" id="KW-0812">Transmembrane</keyword>
<evidence type="ECO:0000313" key="16">
    <source>
        <dbReference type="EMBL" id="ABM27821.1"/>
    </source>
</evidence>
<feature type="compositionally biased region" description="Basic and acidic residues" evidence="14">
    <location>
        <begin position="1"/>
        <end position="12"/>
    </location>
</feature>
<dbReference type="InterPro" id="IPR002523">
    <property type="entry name" value="MgTranspt_CorA/ZnTranspt_ZntB"/>
</dbReference>
<dbReference type="GO" id="GO:0015087">
    <property type="term" value="F:cobalt ion transmembrane transporter activity"/>
    <property type="evidence" value="ECO:0007669"/>
    <property type="project" value="TreeGrafter"/>
</dbReference>
<sequence>MRHGRRAAEASGRRLQRVHTGPFHDTRPFMDIRTLYLHGDGDTTRTTDSPVEGGIVWYDMDIDMDDDPTPALTGLGLPPHILESCLATRRFPETEAFAGGVLLHMPVRQQWNAPRATYLTLLMLAGKVVSLHRAPLPVTVKTAQRLTMGDAPHLGLARDLFLYLLEAVIETNIQNFVEARSHIEELSRTLDETPDAVGVDDILPFKRNVARLTVQHEEQFYCLTALQGIFAGGAPNAQRDPRLRDMLDTQAHLARSADRMEYRLRDMQQHCHYVMQERTEQRLRILTILSSIYMPLTLIAGIYGMNFKAMPELDWEYGYFAVLGLMAATAAGLLWFFRRRGWLG</sequence>
<organism evidence="16 17">
    <name type="scientific">Nitratidesulfovibrio vulgaris (strain DP4)</name>
    <name type="common">Desulfovibrio vulgaris</name>
    <dbReference type="NCBI Taxonomy" id="391774"/>
    <lineage>
        <taxon>Bacteria</taxon>
        <taxon>Pseudomonadati</taxon>
        <taxon>Thermodesulfobacteriota</taxon>
        <taxon>Desulfovibrionia</taxon>
        <taxon>Desulfovibrionales</taxon>
        <taxon>Desulfovibrionaceae</taxon>
        <taxon>Nitratidesulfovibrio</taxon>
    </lineage>
</organism>
<name>A0A0H3A6B2_NITV4</name>
<comment type="catalytic activity">
    <reaction evidence="12">
        <text>Mg(2+)(in) = Mg(2+)(out)</text>
        <dbReference type="Rhea" id="RHEA:29827"/>
        <dbReference type="ChEBI" id="CHEBI:18420"/>
    </reaction>
</comment>
<dbReference type="GO" id="GO:0000287">
    <property type="term" value="F:magnesium ion binding"/>
    <property type="evidence" value="ECO:0007669"/>
    <property type="project" value="TreeGrafter"/>
</dbReference>
<gene>
    <name evidence="16" type="ordered locus">Dvul_0800</name>
</gene>
<evidence type="ECO:0000256" key="10">
    <source>
        <dbReference type="ARBA" id="ARBA00023065"/>
    </source>
</evidence>
<dbReference type="Gene3D" id="1.20.58.340">
    <property type="entry name" value="Magnesium transport protein CorA, transmembrane region"/>
    <property type="match status" value="1"/>
</dbReference>
<dbReference type="Proteomes" id="UP000009173">
    <property type="component" value="Chromosome"/>
</dbReference>
<keyword evidence="5" id="KW-0997">Cell inner membrane</keyword>
<evidence type="ECO:0000256" key="1">
    <source>
        <dbReference type="ARBA" id="ARBA00004651"/>
    </source>
</evidence>
<keyword evidence="9 15" id="KW-1133">Transmembrane helix</keyword>
<dbReference type="InterPro" id="IPR045861">
    <property type="entry name" value="CorA_cytoplasmic_dom"/>
</dbReference>
<dbReference type="CDD" id="cd12821">
    <property type="entry name" value="EcCorA_ZntB-like"/>
    <property type="match status" value="1"/>
</dbReference>
<evidence type="ECO:0000256" key="8">
    <source>
        <dbReference type="ARBA" id="ARBA00022842"/>
    </source>
</evidence>
<comment type="similarity">
    <text evidence="2">Belongs to the CorA metal ion transporter (MIT) (TC 1.A.35) family.</text>
</comment>
<dbReference type="SUPFAM" id="SSF143865">
    <property type="entry name" value="CorA soluble domain-like"/>
    <property type="match status" value="1"/>
</dbReference>
<accession>A0A0H3A6B2</accession>
<comment type="subcellular location">
    <subcellularLocation>
        <location evidence="1">Cell membrane</location>
        <topology evidence="1">Multi-pass membrane protein</topology>
    </subcellularLocation>
</comment>
<keyword evidence="8" id="KW-0460">Magnesium</keyword>
<evidence type="ECO:0000256" key="11">
    <source>
        <dbReference type="ARBA" id="ARBA00023136"/>
    </source>
</evidence>
<evidence type="ECO:0000256" key="6">
    <source>
        <dbReference type="ARBA" id="ARBA00022692"/>
    </source>
</evidence>
<dbReference type="PANTHER" id="PTHR46494:SF3">
    <property type="entry name" value="ZINC TRANSPORT PROTEIN ZNTB"/>
    <property type="match status" value="1"/>
</dbReference>
<keyword evidence="4" id="KW-1003">Cell membrane</keyword>
<dbReference type="PANTHER" id="PTHR46494">
    <property type="entry name" value="CORA FAMILY METAL ION TRANSPORTER (EUROFUNG)"/>
    <property type="match status" value="1"/>
</dbReference>
<evidence type="ECO:0000256" key="13">
    <source>
        <dbReference type="ARBA" id="ARBA00045497"/>
    </source>
</evidence>
<evidence type="ECO:0000256" key="2">
    <source>
        <dbReference type="ARBA" id="ARBA00009765"/>
    </source>
</evidence>
<evidence type="ECO:0000256" key="12">
    <source>
        <dbReference type="ARBA" id="ARBA00034269"/>
    </source>
</evidence>
<evidence type="ECO:0000256" key="5">
    <source>
        <dbReference type="ARBA" id="ARBA00022519"/>
    </source>
</evidence>
<feature type="transmembrane region" description="Helical" evidence="15">
    <location>
        <begin position="285"/>
        <end position="305"/>
    </location>
</feature>
<dbReference type="GO" id="GO:0005886">
    <property type="term" value="C:plasma membrane"/>
    <property type="evidence" value="ECO:0007669"/>
    <property type="project" value="UniProtKB-SubCell"/>
</dbReference>
<evidence type="ECO:0000256" key="7">
    <source>
        <dbReference type="ARBA" id="ARBA00022833"/>
    </source>
</evidence>
<dbReference type="GO" id="GO:0015095">
    <property type="term" value="F:magnesium ion transmembrane transporter activity"/>
    <property type="evidence" value="ECO:0007669"/>
    <property type="project" value="TreeGrafter"/>
</dbReference>
<dbReference type="GO" id="GO:0050897">
    <property type="term" value="F:cobalt ion binding"/>
    <property type="evidence" value="ECO:0007669"/>
    <property type="project" value="TreeGrafter"/>
</dbReference>
<dbReference type="InterPro" id="IPR045863">
    <property type="entry name" value="CorA_TM1_TM2"/>
</dbReference>
<dbReference type="KEGG" id="dvl:Dvul_0800"/>
<dbReference type="HOGENOM" id="CLU_007127_0_1_7"/>
<keyword evidence="11 15" id="KW-0472">Membrane</keyword>
<evidence type="ECO:0000256" key="4">
    <source>
        <dbReference type="ARBA" id="ARBA00022475"/>
    </source>
</evidence>
<feature type="transmembrane region" description="Helical" evidence="15">
    <location>
        <begin position="317"/>
        <end position="337"/>
    </location>
</feature>
<keyword evidence="7" id="KW-0862">Zinc</keyword>
<evidence type="ECO:0000313" key="17">
    <source>
        <dbReference type="Proteomes" id="UP000009173"/>
    </source>
</evidence>